<dbReference type="NCBIfam" id="TIGR00229">
    <property type="entry name" value="sensory_box"/>
    <property type="match status" value="1"/>
</dbReference>
<dbReference type="EMBL" id="JAACAK010000049">
    <property type="protein sequence ID" value="NIR74952.1"/>
    <property type="molecule type" value="Genomic_DNA"/>
</dbReference>
<dbReference type="PRINTS" id="PR00344">
    <property type="entry name" value="BCTRLSENSOR"/>
</dbReference>
<comment type="subcellular location">
    <subcellularLocation>
        <location evidence="2">Membrane</location>
    </subcellularLocation>
</comment>
<dbReference type="Proteomes" id="UP000702544">
    <property type="component" value="Unassembled WGS sequence"/>
</dbReference>
<dbReference type="Gene3D" id="1.10.287.130">
    <property type="match status" value="1"/>
</dbReference>
<dbReference type="AlphaFoldDB" id="A0AAE4Z972"/>
<dbReference type="CDD" id="cd00130">
    <property type="entry name" value="PAS"/>
    <property type="match status" value="1"/>
</dbReference>
<dbReference type="SMART" id="SM00091">
    <property type="entry name" value="PAS"/>
    <property type="match status" value="1"/>
</dbReference>
<feature type="domain" description="Histidine kinase" evidence="12">
    <location>
        <begin position="650"/>
        <end position="873"/>
    </location>
</feature>
<dbReference type="SMART" id="SM00388">
    <property type="entry name" value="HisKA"/>
    <property type="match status" value="1"/>
</dbReference>
<evidence type="ECO:0000256" key="8">
    <source>
        <dbReference type="ARBA" id="ARBA00022840"/>
    </source>
</evidence>
<keyword evidence="4" id="KW-0597">Phosphoprotein</keyword>
<evidence type="ECO:0000313" key="15">
    <source>
        <dbReference type="Proteomes" id="UP000702544"/>
    </source>
</evidence>
<dbReference type="CDD" id="cd16922">
    <property type="entry name" value="HATPase_EvgS-ArcB-TorS-like"/>
    <property type="match status" value="1"/>
</dbReference>
<evidence type="ECO:0000256" key="11">
    <source>
        <dbReference type="ARBA" id="ARBA00023306"/>
    </source>
</evidence>
<dbReference type="Pfam" id="PF13426">
    <property type="entry name" value="PAS_9"/>
    <property type="match status" value="1"/>
</dbReference>
<evidence type="ECO:0000256" key="5">
    <source>
        <dbReference type="ARBA" id="ARBA00022679"/>
    </source>
</evidence>
<accession>A0AAE4Z972</accession>
<comment type="caution">
    <text evidence="14">The sequence shown here is derived from an EMBL/GenBank/DDBJ whole genome shotgun (WGS) entry which is preliminary data.</text>
</comment>
<dbReference type="InterPro" id="IPR005467">
    <property type="entry name" value="His_kinase_dom"/>
</dbReference>
<dbReference type="Pfam" id="PF13185">
    <property type="entry name" value="GAF_2"/>
    <property type="match status" value="1"/>
</dbReference>
<keyword evidence="10" id="KW-0472">Membrane</keyword>
<evidence type="ECO:0000313" key="14">
    <source>
        <dbReference type="EMBL" id="NIR74952.1"/>
    </source>
</evidence>
<dbReference type="GO" id="GO:0005886">
    <property type="term" value="C:plasma membrane"/>
    <property type="evidence" value="ECO:0007669"/>
    <property type="project" value="TreeGrafter"/>
</dbReference>
<evidence type="ECO:0000256" key="4">
    <source>
        <dbReference type="ARBA" id="ARBA00022553"/>
    </source>
</evidence>
<dbReference type="PROSITE" id="PS50109">
    <property type="entry name" value="HIS_KIN"/>
    <property type="match status" value="1"/>
</dbReference>
<dbReference type="PANTHER" id="PTHR43047:SF63">
    <property type="entry name" value="HISTIDINE KINASE"/>
    <property type="match status" value="1"/>
</dbReference>
<name>A0AAE4Z972_9BACT</name>
<dbReference type="InterPro" id="IPR003661">
    <property type="entry name" value="HisK_dim/P_dom"/>
</dbReference>
<dbReference type="InterPro" id="IPR003594">
    <property type="entry name" value="HATPase_dom"/>
</dbReference>
<evidence type="ECO:0000256" key="6">
    <source>
        <dbReference type="ARBA" id="ARBA00022741"/>
    </source>
</evidence>
<dbReference type="CDD" id="cd00082">
    <property type="entry name" value="HisKA"/>
    <property type="match status" value="1"/>
</dbReference>
<dbReference type="PROSITE" id="PS50112">
    <property type="entry name" value="PAS"/>
    <property type="match status" value="1"/>
</dbReference>
<evidence type="ECO:0000259" key="13">
    <source>
        <dbReference type="PROSITE" id="PS50112"/>
    </source>
</evidence>
<dbReference type="InterPro" id="IPR036890">
    <property type="entry name" value="HATPase_C_sf"/>
</dbReference>
<keyword evidence="7" id="KW-0418">Kinase</keyword>
<dbReference type="FunFam" id="3.30.565.10:FF:000010">
    <property type="entry name" value="Sensor histidine kinase RcsC"/>
    <property type="match status" value="1"/>
</dbReference>
<evidence type="ECO:0000256" key="1">
    <source>
        <dbReference type="ARBA" id="ARBA00000085"/>
    </source>
</evidence>
<dbReference type="GO" id="GO:0000155">
    <property type="term" value="F:phosphorelay sensor kinase activity"/>
    <property type="evidence" value="ECO:0007669"/>
    <property type="project" value="InterPro"/>
</dbReference>
<gene>
    <name evidence="14" type="ORF">GWO12_07530</name>
</gene>
<dbReference type="InterPro" id="IPR004358">
    <property type="entry name" value="Sig_transdc_His_kin-like_C"/>
</dbReference>
<dbReference type="GO" id="GO:0005524">
    <property type="term" value="F:ATP binding"/>
    <property type="evidence" value="ECO:0007669"/>
    <property type="project" value="UniProtKB-KW"/>
</dbReference>
<dbReference type="Pfam" id="PF00512">
    <property type="entry name" value="HisKA"/>
    <property type="match status" value="1"/>
</dbReference>
<keyword evidence="9" id="KW-0902">Two-component regulatory system</keyword>
<reference evidence="14 15" key="1">
    <citation type="submission" date="2020-01" db="EMBL/GenBank/DDBJ databases">
        <title>Genomes assembled from Gulf of Kutch pelagic sediment metagenomes.</title>
        <authorList>
            <person name="Chandrashekar M."/>
            <person name="Mahajan M.S."/>
            <person name="Dave K.J."/>
            <person name="Vatsa P."/>
            <person name="Nathani N.M."/>
        </authorList>
    </citation>
    <scope>NUCLEOTIDE SEQUENCE [LARGE SCALE GENOMIC DNA]</scope>
    <source>
        <strain evidence="14">KS3-K002</strain>
    </source>
</reference>
<dbReference type="InterPro" id="IPR000014">
    <property type="entry name" value="PAS"/>
</dbReference>
<dbReference type="SUPFAM" id="SSF47384">
    <property type="entry name" value="Homodimeric domain of signal transducing histidine kinase"/>
    <property type="match status" value="1"/>
</dbReference>
<dbReference type="Gene3D" id="3.30.450.20">
    <property type="entry name" value="PAS domain"/>
    <property type="match status" value="1"/>
</dbReference>
<keyword evidence="8" id="KW-0067">ATP-binding</keyword>
<evidence type="ECO:0000256" key="2">
    <source>
        <dbReference type="ARBA" id="ARBA00004370"/>
    </source>
</evidence>
<evidence type="ECO:0000256" key="7">
    <source>
        <dbReference type="ARBA" id="ARBA00022777"/>
    </source>
</evidence>
<dbReference type="InterPro" id="IPR029016">
    <property type="entry name" value="GAF-like_dom_sf"/>
</dbReference>
<proteinExistence type="predicted"/>
<dbReference type="Gene3D" id="3.30.565.10">
    <property type="entry name" value="Histidine kinase-like ATPase, C-terminal domain"/>
    <property type="match status" value="1"/>
</dbReference>
<evidence type="ECO:0000256" key="10">
    <source>
        <dbReference type="ARBA" id="ARBA00023136"/>
    </source>
</evidence>
<dbReference type="SMART" id="SM00387">
    <property type="entry name" value="HATPase_c"/>
    <property type="match status" value="1"/>
</dbReference>
<keyword evidence="6" id="KW-0547">Nucleotide-binding</keyword>
<dbReference type="FunFam" id="1.10.287.130:FF:000038">
    <property type="entry name" value="Sensory transduction histidine kinase"/>
    <property type="match status" value="1"/>
</dbReference>
<dbReference type="InterPro" id="IPR035965">
    <property type="entry name" value="PAS-like_dom_sf"/>
</dbReference>
<dbReference type="PANTHER" id="PTHR43047">
    <property type="entry name" value="TWO-COMPONENT HISTIDINE PROTEIN KINASE"/>
    <property type="match status" value="1"/>
</dbReference>
<evidence type="ECO:0000259" key="12">
    <source>
        <dbReference type="PROSITE" id="PS50109"/>
    </source>
</evidence>
<dbReference type="SUPFAM" id="SSF55781">
    <property type="entry name" value="GAF domain-like"/>
    <property type="match status" value="3"/>
</dbReference>
<dbReference type="InterPro" id="IPR003018">
    <property type="entry name" value="GAF"/>
</dbReference>
<dbReference type="EC" id="2.7.13.3" evidence="3"/>
<keyword evidence="11" id="KW-0131">Cell cycle</keyword>
<dbReference type="Gene3D" id="3.30.450.40">
    <property type="match status" value="3"/>
</dbReference>
<dbReference type="SUPFAM" id="SSF55874">
    <property type="entry name" value="ATPase domain of HSP90 chaperone/DNA topoisomerase II/histidine kinase"/>
    <property type="match status" value="1"/>
</dbReference>
<sequence>MASDRGSTERPIGRRRRGLLRRQAALLRLSQAIGSAETEKAICRAVADGLYDEALGYDFVAVLLVDEKTGDRVVQASVGWEDAPPGLRVQRGRGLSERPLLDGRLHYTPAVTRDTRYLPTRNEGSEVDVPIHINNELIGVLVVESNQPDAFTRDDFEILTAAANQAGIAMGRARLLAAERQRADEQEALLATLADLSTQLELSKLLQAVLDRAVALLRVSHGELAIYDADRQELVVAASYNVGKRDTTGTRMSVGEGAMGQVAQTHEPLIIPRYQEWSGRSKQYEQVEFHGVMVAPLLIGGQLVGAIAVMDKDPAREFGDRDLRRLTMFAPQAAVAIQNARLFDAERRRAEEQQALLDTMQDLSAELELSRVLQGVLERAVSLLDVTGGELATWDEDRRELEIVASHNMGANAVGQRMALGEGAMGHVAETREPLIIPRYQEWLGRSSKYTQDTVQTVMVAPLIIGQRLVGAIAAVHSDPSREFGSEELGLLQMFAPQAAIAIENARLYTAARQQQQYFAELVLNSPVAIVTLDVNHDIVSCNPAFERLFGYQQDEVTGRNLDDLITTEEARKEAVALTEEAMESRPVKVITQRRRKDGTMVDVEAFAVPVIVDGERLGLMALYHDITELLEARREAEAANSAKSQFLASMSHELRTPLNAILGYSEMLQEDLADAGQDEFVPDLEKVHSAGKHLLTLINDVLDLSKIEAGRMELSPEWFDVSQTVEEVATTVRPLMEKNDNEFVVRSENDLGTMHTDLTRTRQVLLNLLSNAAKFTEDGTITLTARRAREGPDGEAIVLKVADTGIGMTPDQVAKLFQPFSQAETSTAARYGGTGLGLAISRRFCQLMGGDVTVESEAGVGSTFTVTLPTKAGK</sequence>
<dbReference type="Pfam" id="PF01590">
    <property type="entry name" value="GAF"/>
    <property type="match status" value="2"/>
</dbReference>
<dbReference type="SUPFAM" id="SSF55785">
    <property type="entry name" value="PYP-like sensor domain (PAS domain)"/>
    <property type="match status" value="1"/>
</dbReference>
<organism evidence="14 15">
    <name type="scientific">Candidatus Kutchimonas denitrificans</name>
    <dbReference type="NCBI Taxonomy" id="3056748"/>
    <lineage>
        <taxon>Bacteria</taxon>
        <taxon>Pseudomonadati</taxon>
        <taxon>Gemmatimonadota</taxon>
        <taxon>Gemmatimonadia</taxon>
        <taxon>Candidatus Palauibacterales</taxon>
        <taxon>Candidatus Palauibacteraceae</taxon>
        <taxon>Candidatus Kutchimonas</taxon>
    </lineage>
</organism>
<comment type="catalytic activity">
    <reaction evidence="1">
        <text>ATP + protein L-histidine = ADP + protein N-phospho-L-histidine.</text>
        <dbReference type="EC" id="2.7.13.3"/>
    </reaction>
</comment>
<evidence type="ECO:0000256" key="3">
    <source>
        <dbReference type="ARBA" id="ARBA00012438"/>
    </source>
</evidence>
<dbReference type="SMART" id="SM00065">
    <property type="entry name" value="GAF"/>
    <property type="match status" value="3"/>
</dbReference>
<evidence type="ECO:0000256" key="9">
    <source>
        <dbReference type="ARBA" id="ARBA00023012"/>
    </source>
</evidence>
<keyword evidence="5" id="KW-0808">Transferase</keyword>
<feature type="domain" description="PAS" evidence="13">
    <location>
        <begin position="515"/>
        <end position="586"/>
    </location>
</feature>
<dbReference type="InterPro" id="IPR036097">
    <property type="entry name" value="HisK_dim/P_sf"/>
</dbReference>
<dbReference type="GO" id="GO:0009927">
    <property type="term" value="F:histidine phosphotransfer kinase activity"/>
    <property type="evidence" value="ECO:0007669"/>
    <property type="project" value="TreeGrafter"/>
</dbReference>
<protein>
    <recommendedName>
        <fullName evidence="3">histidine kinase</fullName>
        <ecNumber evidence="3">2.7.13.3</ecNumber>
    </recommendedName>
</protein>
<dbReference type="Pfam" id="PF02518">
    <property type="entry name" value="HATPase_c"/>
    <property type="match status" value="1"/>
</dbReference>